<dbReference type="InterPro" id="IPR045189">
    <property type="entry name" value="UBR4-like"/>
</dbReference>
<keyword evidence="3" id="KW-0862">Zinc</keyword>
<sequence>MSWSLASNADQKVEHLSSLLKYVISNGSSMKADEIILSIHVIGTNIDKLSSNDVLLASKTYRLLIKYFIKHLDDGHINTIHLVDIIRCLLAGTALPTEYHSYLCSQQCNQTKHDMVETVQPCTQLNVSSKEILAINGLLLFSSFSIEKLISTLIPAKLLHPFQNAVADRSFRVHSKIGHSDISILQKGIIDIDKLLCIDFGMATETVMEYISSTSNALILMISSLACNCTVEEMQTDAGNACCTAVMNVHKRVTELTAGTLCSRNHLMNSTEVLVFCINELLGNCKMDVAYVFANRFLSMLPTALSFLTSISFTLYEALWGVAKEALQHALRLGDASSVKKSSSADSPDDPVAGVGDWLENILRAVPVLMDQQEDAVNLQKATLFTISSSTLLSLCERSLSMLFFMGNTSNIWTNSSFTCFRDLCAASGGDHGYCETENINVLLILLLEHSLDKGYLDENDEEQLVNSMLYFPKGNESEIITSDPFCLKIIAVCVLGRQNAVQIVHYVLRSIYAESRSGTPEHSAFWLLECISELLDSKDLEKLADYAVNMLYDALKSGVKRQRVRYALEAVHLLLVGGQLRGKRDAVMEKFRKCCCDSFDLSRTPKWGDTLLTRSMLNFNHWDELHDLYITWLYDMRWDEEYLPADIILPPTISFLSKIVSDTAILSAERCHFVRIRPLLLNGIYAAYLNKFNGEDANISVPHLLKIETLVAVGLPIVDDCSLIDLVNLPLIYYDSLLLLYNQLRKYRCSTEELIRVTEFVSGMYKNAMNVICERSKVTLSLGAYGVSLSLAKSDLLNSAVPHARGELHSILNDDLLKLVRAWAGLMLPELRFSCTPAMLDAMSDTFQSPYSVVTQIQDIKKQMFAAFCSLCDNTTRFVLNQLLSRSNVRRQDETRLLLDWMIFIHSSDLTGTATRELNQSVLSKMNAVLVMSRHLACIVSALLDGVLAQQTASETNLLNGQSVFCSILIHLVSSQSSLNLPWNTLPEDIFSSVLDQLAVDDSLMKRSVPFVNLLSTICCLKNAHLNSRFLSPLEKHQNLLVQWVSVSVTPLETFCMLQPLIEYLAIKKDRKASFVDPDFRTLLEQMIDVLFVENVHQRTAESSLIEVKRSDRWAYASLCWRKMNTQNEKEDSGSEDCKREQLKELDIFSKSLLTLLNIGGPKIHCRLIDRCTKLFQELIDMLQKDGLELLKGSSSVSGSQVTAVLYACIFLCSILNYIDCLCRTLCPPGVVRDDSDDFSTAFIPKHIIKKKPSYSRSRTLPLCTFASTAKQFVQQHWYNCYTCGMVEGEGVCSVCAVNCHRGHDLSYSKFGSFFCDCGEKGCVALKSTSYPKPQRANNQKYATLPSSRSKSSKHRLSVFSNLSVMDEDKAEIENYLCQFMEALTANQKNITSLIIAVKEGMRLRSTKARESWLREADAKLMQGLTVSTDRVIMETLSSYSKAVFDKRIEVGKNVDNVILSLEIGSTILLVTVQENSKIVLLGIRSLLSASTKDCDIPRVELDAVGFKIVALASMKDLLAVCGLNQCLILRINKDGDISERQNVEFANSFPSYAVPKVRWVDNDNSNMIAVAALQFIRIYDLNLTNVPSTFEFVLPMGDVTELAFGKRNDGLVIIIVLSSAGHLYVEELEKARRADGASYFMTTTLQLPTTSTAISMHYSSETRFLFVSMESNTYVLHFSGTEFEEAKGLPFNFPLTNWCECAGVFAALSHPSCASAVFFYPYGNTIYTQTKALTDPAAAQCMLLGSDCVSQLLIQVLANQSLQIFRSCWLMEPDFWVKGVERSMLETEVRPYTVVEDDIPEPDMVTVFEQCRPIQKLEFYSKALEHVYDTAELTKRITSSGMSAVCLKQKEFEIVVKNLDWNCIICALRIQVTPEKCPTSVTVFGKKINLQTKTSRMFDIRLTRKQSISCNNEVTLNFSCNNIPVQIWSIKVFGKTKKDFGFPAASYRFDQIITLPEQLVASFISTCCRLHSCTKWKRMDWLLPLSLKFTAPDFEHVTVSHRALILLRHLSPTASSFLEQKDAALFSSLINHRNAGTLQISLFNAFAIQLKVMTLHRVASFHQLIKKR</sequence>
<evidence type="ECO:0000259" key="5">
    <source>
        <dbReference type="PROSITE" id="PS51157"/>
    </source>
</evidence>
<dbReference type="Pfam" id="PF02207">
    <property type="entry name" value="zf-UBR"/>
    <property type="match status" value="1"/>
</dbReference>
<evidence type="ECO:0000313" key="7">
    <source>
        <dbReference type="Proteomes" id="UP000746747"/>
    </source>
</evidence>
<dbReference type="PANTHER" id="PTHR21725:SF1">
    <property type="entry name" value="E3 UBIQUITIN-PROTEIN LIGASE UBR4"/>
    <property type="match status" value="1"/>
</dbReference>
<name>A0A8J2Q703_9BILA</name>
<gene>
    <name evidence="6" type="ORF">CJOHNSTONI_LOCUS4623</name>
</gene>
<feature type="domain" description="UBR-type" evidence="5">
    <location>
        <begin position="1263"/>
        <end position="1329"/>
    </location>
</feature>
<organism evidence="6 7">
    <name type="scientific">Cercopithifilaria johnstoni</name>
    <dbReference type="NCBI Taxonomy" id="2874296"/>
    <lineage>
        <taxon>Eukaryota</taxon>
        <taxon>Metazoa</taxon>
        <taxon>Ecdysozoa</taxon>
        <taxon>Nematoda</taxon>
        <taxon>Chromadorea</taxon>
        <taxon>Rhabditida</taxon>
        <taxon>Spirurina</taxon>
        <taxon>Spiruromorpha</taxon>
        <taxon>Filarioidea</taxon>
        <taxon>Onchocercidae</taxon>
        <taxon>Cercopithifilaria</taxon>
    </lineage>
</organism>
<dbReference type="SUPFAM" id="SSF50978">
    <property type="entry name" value="WD40 repeat-like"/>
    <property type="match status" value="1"/>
</dbReference>
<dbReference type="SMART" id="SM00396">
    <property type="entry name" value="ZnF_UBR1"/>
    <property type="match status" value="1"/>
</dbReference>
<keyword evidence="7" id="KW-1185">Reference proteome</keyword>
<dbReference type="PROSITE" id="PS51157">
    <property type="entry name" value="ZF_UBR"/>
    <property type="match status" value="1"/>
</dbReference>
<evidence type="ECO:0000256" key="2">
    <source>
        <dbReference type="ARBA" id="ARBA00022771"/>
    </source>
</evidence>
<evidence type="ECO:0000256" key="3">
    <source>
        <dbReference type="ARBA" id="ARBA00022833"/>
    </source>
</evidence>
<dbReference type="GO" id="GO:0008270">
    <property type="term" value="F:zinc ion binding"/>
    <property type="evidence" value="ECO:0007669"/>
    <property type="project" value="UniProtKB-KW"/>
</dbReference>
<protein>
    <recommendedName>
        <fullName evidence="5">UBR-type domain-containing protein</fullName>
    </recommendedName>
</protein>
<evidence type="ECO:0000256" key="1">
    <source>
        <dbReference type="ARBA" id="ARBA00022723"/>
    </source>
</evidence>
<accession>A0A8J2Q703</accession>
<dbReference type="OrthoDB" id="5826322at2759"/>
<evidence type="ECO:0000313" key="6">
    <source>
        <dbReference type="EMBL" id="CAG9534494.1"/>
    </source>
</evidence>
<dbReference type="Proteomes" id="UP000746747">
    <property type="component" value="Unassembled WGS sequence"/>
</dbReference>
<dbReference type="InterPro" id="IPR036322">
    <property type="entry name" value="WD40_repeat_dom_sf"/>
</dbReference>
<comment type="caution">
    <text evidence="6">The sequence shown here is derived from an EMBL/GenBank/DDBJ whole genome shotgun (WGS) entry which is preliminary data.</text>
</comment>
<dbReference type="EMBL" id="CAKAEH010001314">
    <property type="protein sequence ID" value="CAG9534494.1"/>
    <property type="molecule type" value="Genomic_DNA"/>
</dbReference>
<keyword evidence="2" id="KW-0863">Zinc-finger</keyword>
<reference evidence="6" key="1">
    <citation type="submission" date="2021-09" db="EMBL/GenBank/DDBJ databases">
        <authorList>
            <consortium name="Pathogen Informatics"/>
        </authorList>
    </citation>
    <scope>NUCLEOTIDE SEQUENCE</scope>
</reference>
<keyword evidence="1" id="KW-0479">Metal-binding</keyword>
<dbReference type="PANTHER" id="PTHR21725">
    <property type="entry name" value="E3 UBIQUITIN-PROTEIN LIGASE UBR4"/>
    <property type="match status" value="1"/>
</dbReference>
<dbReference type="InterPro" id="IPR003126">
    <property type="entry name" value="Znf_UBR"/>
</dbReference>
<proteinExistence type="predicted"/>
<feature type="zinc finger region" description="UBR-type" evidence="4">
    <location>
        <begin position="1263"/>
        <end position="1329"/>
    </location>
</feature>
<evidence type="ECO:0000256" key="4">
    <source>
        <dbReference type="PROSITE-ProRule" id="PRU00508"/>
    </source>
</evidence>